<dbReference type="InterPro" id="IPR041966">
    <property type="entry name" value="LOTUS-like"/>
</dbReference>
<dbReference type="EMBL" id="JAODUP010000021">
    <property type="protein sequence ID" value="KAK2168014.1"/>
    <property type="molecule type" value="Genomic_DNA"/>
</dbReference>
<sequence>MSEIHKLKEMTIKDLYSLLVSGNQPVTLSQLQRDYHSFTGDQIPFYQMGFSNLESFLRDCPSSFRLRWKGANLIVSHIPTAGVEHIESLIKKQKPKKTKPQKSSRNYPPRARNEPVPPPLLPTVPSIIRGQIRGILMDYSKGILGSNFGAAYSKRFGTFINCKLFGFTSLLEMLKSMPDIVRVDQDSSGIYKVYPAKTKTKKSSPSDFSDHQNLPLHNEVKGLRHLNKSVPTVQDEDDWQDHNFDDSGVNLDTQMNIQQLLAKHKDGIWSAMFQDEYKSEFRKELDLHQLGFTSIINLMSNLPHIVTIQRASPQDWLLFDARHKKQVDIVEKKIEGPEAATSKLDPFNMSSPIDKKLKDDICQAISHFQQGLRLDELPVVFWKLTGKRLVPSDSGYNDIHSLITAMRDVIDVDYSTGAIVLHSHHKAVTPAINIPHKCATETGMVDTIPYDVIGPGSAFSRPIITRAELEQSSNYLEVFVATVVSPENLWLQIKSPDDSDQLDEMMDRIHSELGDAYLLPDDLIQPDQVCAAIYPPEGSWHRCQITAIKGNGFVELFYVDYGTTYTVTSNSLKFLRWCDFQLPAQAIPAKLGNLKPKNGVWTNEAKNLILSLVTDKPLFAYVTEVALNGTLTVCLTDTTGAADVHITDELIESGLAELDITDTEIILQTSLPSAASERITVNSSDSHSRCDIRPTETNGTVVEHERYVKFCHIICYNDKPYVTTAEVSKLLWPDKDDILRIRLQQIRLPIERLLILQGENPLLFYELIRYQIDGTRDDSGKEREFVSVVELKSVLHILQYLEHPCPELQEAISREIASFDPFGSPWMHKMARTEEQQMIDYFQYKIDSALNGLHHKRMSILSAMQSLNSKNKDILVHSQNEVEKKIDRCCHCCQQLHQLQIPDC</sequence>
<evidence type="ECO:0000256" key="4">
    <source>
        <dbReference type="ARBA" id="ARBA00022871"/>
    </source>
</evidence>
<evidence type="ECO:0000256" key="2">
    <source>
        <dbReference type="ARBA" id="ARBA00022490"/>
    </source>
</evidence>
<dbReference type="PROSITE" id="PS50304">
    <property type="entry name" value="TUDOR"/>
    <property type="match status" value="1"/>
</dbReference>
<accession>A0AAD9KB39</accession>
<dbReference type="PANTHER" id="PTHR22948">
    <property type="entry name" value="TUDOR DOMAIN CONTAINING PROTEIN"/>
    <property type="match status" value="1"/>
</dbReference>
<dbReference type="Pfam" id="PF12872">
    <property type="entry name" value="OST-HTH"/>
    <property type="match status" value="4"/>
</dbReference>
<keyword evidence="9" id="KW-1185">Reference proteome</keyword>
<dbReference type="Proteomes" id="UP001208570">
    <property type="component" value="Unassembled WGS sequence"/>
</dbReference>
<dbReference type="GO" id="GO:0030154">
    <property type="term" value="P:cell differentiation"/>
    <property type="evidence" value="ECO:0007669"/>
    <property type="project" value="UniProtKB-ARBA"/>
</dbReference>
<keyword evidence="4" id="KW-0744">Spermatogenesis</keyword>
<feature type="domain" description="HTH OST-type" evidence="7">
    <location>
        <begin position="124"/>
        <end position="197"/>
    </location>
</feature>
<dbReference type="InterPro" id="IPR035437">
    <property type="entry name" value="SNase_OB-fold_sf"/>
</dbReference>
<dbReference type="PANTHER" id="PTHR22948:SF76">
    <property type="entry name" value="FI20010P1-RELATED"/>
    <property type="match status" value="1"/>
</dbReference>
<dbReference type="CDD" id="cd09972">
    <property type="entry name" value="LOTUS_TDRD_OSKAR"/>
    <property type="match status" value="1"/>
</dbReference>
<evidence type="ECO:0000256" key="3">
    <source>
        <dbReference type="ARBA" id="ARBA00022737"/>
    </source>
</evidence>
<dbReference type="SMART" id="SM00333">
    <property type="entry name" value="TUDOR"/>
    <property type="match status" value="1"/>
</dbReference>
<feature type="domain" description="HTH OST-type" evidence="7">
    <location>
        <begin position="249"/>
        <end position="322"/>
    </location>
</feature>
<evidence type="ECO:0000259" key="7">
    <source>
        <dbReference type="PROSITE" id="PS51644"/>
    </source>
</evidence>
<name>A0AAD9KB39_9ANNE</name>
<evidence type="ECO:0008006" key="10">
    <source>
        <dbReference type="Google" id="ProtNLM"/>
    </source>
</evidence>
<dbReference type="Gene3D" id="2.40.50.90">
    <property type="match status" value="1"/>
</dbReference>
<dbReference type="GO" id="GO:0007283">
    <property type="term" value="P:spermatogenesis"/>
    <property type="evidence" value="ECO:0007669"/>
    <property type="project" value="UniProtKB-KW"/>
</dbReference>
<keyword evidence="2" id="KW-0963">Cytoplasm</keyword>
<evidence type="ECO:0000259" key="6">
    <source>
        <dbReference type="PROSITE" id="PS50304"/>
    </source>
</evidence>
<dbReference type="InterPro" id="IPR050621">
    <property type="entry name" value="Tudor_domain_containing"/>
</dbReference>
<comment type="subcellular location">
    <subcellularLocation>
        <location evidence="1">Cytoplasm</location>
    </subcellularLocation>
</comment>
<dbReference type="Pfam" id="PF00567">
    <property type="entry name" value="TUDOR"/>
    <property type="match status" value="1"/>
</dbReference>
<dbReference type="InterPro" id="IPR025605">
    <property type="entry name" value="OST-HTH/LOTUS_dom"/>
</dbReference>
<reference evidence="8" key="1">
    <citation type="journal article" date="2023" name="Mol. Biol. Evol.">
        <title>Third-Generation Sequencing Reveals the Adaptive Role of the Epigenome in Three Deep-Sea Polychaetes.</title>
        <authorList>
            <person name="Perez M."/>
            <person name="Aroh O."/>
            <person name="Sun Y."/>
            <person name="Lan Y."/>
            <person name="Juniper S.K."/>
            <person name="Young C.R."/>
            <person name="Angers B."/>
            <person name="Qian P.Y."/>
        </authorList>
    </citation>
    <scope>NUCLEOTIDE SEQUENCE</scope>
    <source>
        <strain evidence="8">P08H-3</strain>
    </source>
</reference>
<evidence type="ECO:0000256" key="5">
    <source>
        <dbReference type="SAM" id="MobiDB-lite"/>
    </source>
</evidence>
<dbReference type="InterPro" id="IPR002999">
    <property type="entry name" value="Tudor"/>
</dbReference>
<proteinExistence type="predicted"/>
<feature type="region of interest" description="Disordered" evidence="5">
    <location>
        <begin position="90"/>
        <end position="122"/>
    </location>
</feature>
<keyword evidence="3" id="KW-0677">Repeat</keyword>
<dbReference type="Gene3D" id="2.30.30.140">
    <property type="match status" value="1"/>
</dbReference>
<organism evidence="8 9">
    <name type="scientific">Paralvinella palmiformis</name>
    <dbReference type="NCBI Taxonomy" id="53620"/>
    <lineage>
        <taxon>Eukaryota</taxon>
        <taxon>Metazoa</taxon>
        <taxon>Spiralia</taxon>
        <taxon>Lophotrochozoa</taxon>
        <taxon>Annelida</taxon>
        <taxon>Polychaeta</taxon>
        <taxon>Sedentaria</taxon>
        <taxon>Canalipalpata</taxon>
        <taxon>Terebellida</taxon>
        <taxon>Terebelliformia</taxon>
        <taxon>Alvinellidae</taxon>
        <taxon>Paralvinella</taxon>
    </lineage>
</organism>
<comment type="caution">
    <text evidence="8">The sequence shown here is derived from an EMBL/GenBank/DDBJ whole genome shotgun (WGS) entry which is preliminary data.</text>
</comment>
<evidence type="ECO:0000313" key="9">
    <source>
        <dbReference type="Proteomes" id="UP001208570"/>
    </source>
</evidence>
<feature type="domain" description="HTH OST-type" evidence="7">
    <location>
        <begin position="353"/>
        <end position="426"/>
    </location>
</feature>
<evidence type="ECO:0000256" key="1">
    <source>
        <dbReference type="ARBA" id="ARBA00004496"/>
    </source>
</evidence>
<feature type="domain" description="HTH OST-type" evidence="7">
    <location>
        <begin position="7"/>
        <end position="80"/>
    </location>
</feature>
<dbReference type="GO" id="GO:0005737">
    <property type="term" value="C:cytoplasm"/>
    <property type="evidence" value="ECO:0007669"/>
    <property type="project" value="UniProtKB-SubCell"/>
</dbReference>
<keyword evidence="4" id="KW-0221">Differentiation</keyword>
<dbReference type="CDD" id="cd08824">
    <property type="entry name" value="LOTUS"/>
    <property type="match status" value="1"/>
</dbReference>
<feature type="compositionally biased region" description="Basic residues" evidence="5">
    <location>
        <begin position="91"/>
        <end position="102"/>
    </location>
</feature>
<dbReference type="AlphaFoldDB" id="A0AAD9KB39"/>
<dbReference type="SUPFAM" id="SSF63748">
    <property type="entry name" value="Tudor/PWWP/MBT"/>
    <property type="match status" value="1"/>
</dbReference>
<evidence type="ECO:0000313" key="8">
    <source>
        <dbReference type="EMBL" id="KAK2168014.1"/>
    </source>
</evidence>
<feature type="domain" description="Tudor" evidence="6">
    <location>
        <begin position="523"/>
        <end position="589"/>
    </location>
</feature>
<protein>
    <recommendedName>
        <fullName evidence="10">Tudor domain-containing protein 5</fullName>
    </recommendedName>
</protein>
<dbReference type="Gene3D" id="3.30.420.610">
    <property type="entry name" value="LOTUS domain-like"/>
    <property type="match status" value="4"/>
</dbReference>
<dbReference type="PROSITE" id="PS51644">
    <property type="entry name" value="HTH_OST"/>
    <property type="match status" value="4"/>
</dbReference>
<gene>
    <name evidence="8" type="ORF">LSH36_21g03008</name>
</gene>